<reference evidence="8 9" key="1">
    <citation type="submission" date="2018-04" db="EMBL/GenBank/DDBJ databases">
        <title>The genome of golden apple snail Pomacea canaliculata provides insight into stress tolerance and invasive adaptation.</title>
        <authorList>
            <person name="Liu C."/>
            <person name="Liu B."/>
            <person name="Ren Y."/>
            <person name="Zhang Y."/>
            <person name="Wang H."/>
            <person name="Li S."/>
            <person name="Jiang F."/>
            <person name="Yin L."/>
            <person name="Zhang G."/>
            <person name="Qian W."/>
            <person name="Fan W."/>
        </authorList>
    </citation>
    <scope>NUCLEOTIDE SEQUENCE [LARGE SCALE GENOMIC DNA]</scope>
    <source>
        <strain evidence="8">SZHN2017</strain>
        <tissue evidence="8">Muscle</tissue>
    </source>
</reference>
<dbReference type="OrthoDB" id="5963193at2759"/>
<evidence type="ECO:0000256" key="5">
    <source>
        <dbReference type="ARBA" id="ARBA00023136"/>
    </source>
</evidence>
<evidence type="ECO:0000256" key="3">
    <source>
        <dbReference type="ARBA" id="ARBA00022692"/>
    </source>
</evidence>
<keyword evidence="3 6" id="KW-0812">Transmembrane</keyword>
<evidence type="ECO:0000256" key="6">
    <source>
        <dbReference type="SAM" id="Phobius"/>
    </source>
</evidence>
<dbReference type="STRING" id="400727.A0A2T7PEM8"/>
<dbReference type="PANTHER" id="PTHR10383">
    <property type="entry name" value="SERINE INCORPORATOR"/>
    <property type="match status" value="1"/>
</dbReference>
<dbReference type="InterPro" id="IPR005016">
    <property type="entry name" value="TDE1/TMS"/>
</dbReference>
<dbReference type="Proteomes" id="UP000245119">
    <property type="component" value="Linkage Group LG4"/>
</dbReference>
<dbReference type="AlphaFoldDB" id="A0A2T7PEM8"/>
<evidence type="ECO:0000313" key="9">
    <source>
        <dbReference type="Proteomes" id="UP000245119"/>
    </source>
</evidence>
<accession>A0A2T7PEM8</accession>
<dbReference type="Pfam" id="PF03348">
    <property type="entry name" value="Serinc"/>
    <property type="match status" value="1"/>
</dbReference>
<feature type="signal peptide" evidence="7">
    <location>
        <begin position="1"/>
        <end position="18"/>
    </location>
</feature>
<feature type="transmembrane region" description="Helical" evidence="6">
    <location>
        <begin position="432"/>
        <end position="451"/>
    </location>
</feature>
<keyword evidence="5 6" id="KW-0472">Membrane</keyword>
<dbReference type="EMBL" id="PZQS01000004">
    <property type="protein sequence ID" value="PVD31877.1"/>
    <property type="molecule type" value="Genomic_DNA"/>
</dbReference>
<feature type="transmembrane region" description="Helical" evidence="6">
    <location>
        <begin position="154"/>
        <end position="177"/>
    </location>
</feature>
<dbReference type="PANTHER" id="PTHR10383:SF9">
    <property type="entry name" value="SERINE INCORPORATOR, ISOFORM F"/>
    <property type="match status" value="1"/>
</dbReference>
<comment type="subcellular location">
    <subcellularLocation>
        <location evidence="1">Membrane</location>
        <topology evidence="1">Multi-pass membrane protein</topology>
    </subcellularLocation>
</comment>
<evidence type="ECO:0000256" key="7">
    <source>
        <dbReference type="SAM" id="SignalP"/>
    </source>
</evidence>
<gene>
    <name evidence="8" type="ORF">C0Q70_07301</name>
</gene>
<evidence type="ECO:0000313" key="8">
    <source>
        <dbReference type="EMBL" id="PVD31877.1"/>
    </source>
</evidence>
<evidence type="ECO:0008006" key="10">
    <source>
        <dbReference type="Google" id="ProtNLM"/>
    </source>
</evidence>
<feature type="transmembrane region" description="Helical" evidence="6">
    <location>
        <begin position="28"/>
        <end position="49"/>
    </location>
</feature>
<feature type="transmembrane region" description="Helical" evidence="6">
    <location>
        <begin position="391"/>
        <end position="412"/>
    </location>
</feature>
<keyword evidence="4 6" id="KW-1133">Transmembrane helix</keyword>
<feature type="transmembrane region" description="Helical" evidence="6">
    <location>
        <begin position="234"/>
        <end position="252"/>
    </location>
</feature>
<dbReference type="GO" id="GO:0016020">
    <property type="term" value="C:membrane"/>
    <property type="evidence" value="ECO:0007669"/>
    <property type="project" value="UniProtKB-SubCell"/>
</dbReference>
<protein>
    <recommendedName>
        <fullName evidence="10">Serine incorporator</fullName>
    </recommendedName>
</protein>
<sequence>MLQLACCCGSAACSLCCAACPSCKNSTAARIGYSLMLLIGTIVAAIMLVPDIREQLDKIPGLCKNFINVDIDLPQNSLLKAQQCDNVVGFLAVYRVCFAMAAFFVLFALIMIKVNSSKDPRSKIQNGFWAIKALIMIALCVGAFFIPRGSFGQAWMVIGLIGAFIFIFIQLILLIDFAHGWAENWVGQYEETGSKTYYVGLLFFTIVFYVVSITAVVLFYVFYANGGSCGLHKFFVSFNLILCVGFSLLSILPKIQEAQPRSGLLQASVITAYVMYLTWSAMTNNPDKTCNPSLNQITNPDYNSTSSRVDTGDFTKTQFDAQSIIALIIWLFAVLYASIRTSSNSQVGKLTLSEKTILQTDTGSTGSEDEEKGRQKVWDNEEEGVAYSYSFFHFMLCLASLYVMMTLTNWFSPSSDFRTLNANMASVWVKMASSWLCVILYVWTLAAPIILPGRDFN</sequence>
<proteinExistence type="inferred from homology"/>
<evidence type="ECO:0000256" key="1">
    <source>
        <dbReference type="ARBA" id="ARBA00004141"/>
    </source>
</evidence>
<feature type="transmembrane region" description="Helical" evidence="6">
    <location>
        <begin position="321"/>
        <end position="339"/>
    </location>
</feature>
<organism evidence="8 9">
    <name type="scientific">Pomacea canaliculata</name>
    <name type="common">Golden apple snail</name>
    <dbReference type="NCBI Taxonomy" id="400727"/>
    <lineage>
        <taxon>Eukaryota</taxon>
        <taxon>Metazoa</taxon>
        <taxon>Spiralia</taxon>
        <taxon>Lophotrochozoa</taxon>
        <taxon>Mollusca</taxon>
        <taxon>Gastropoda</taxon>
        <taxon>Caenogastropoda</taxon>
        <taxon>Architaenioglossa</taxon>
        <taxon>Ampullarioidea</taxon>
        <taxon>Ampullariidae</taxon>
        <taxon>Pomacea</taxon>
    </lineage>
</organism>
<name>A0A2T7PEM8_POMCA</name>
<feature type="transmembrane region" description="Helical" evidence="6">
    <location>
        <begin position="127"/>
        <end position="147"/>
    </location>
</feature>
<evidence type="ECO:0000256" key="4">
    <source>
        <dbReference type="ARBA" id="ARBA00022989"/>
    </source>
</evidence>
<keyword evidence="7" id="KW-0732">Signal</keyword>
<feature type="chain" id="PRO_5015407429" description="Serine incorporator" evidence="7">
    <location>
        <begin position="19"/>
        <end position="457"/>
    </location>
</feature>
<feature type="transmembrane region" description="Helical" evidence="6">
    <location>
        <begin position="197"/>
        <end position="222"/>
    </location>
</feature>
<evidence type="ECO:0000256" key="2">
    <source>
        <dbReference type="ARBA" id="ARBA00006665"/>
    </source>
</evidence>
<feature type="transmembrane region" description="Helical" evidence="6">
    <location>
        <begin position="87"/>
        <end position="112"/>
    </location>
</feature>
<comment type="caution">
    <text evidence="8">The sequence shown here is derived from an EMBL/GenBank/DDBJ whole genome shotgun (WGS) entry which is preliminary data.</text>
</comment>
<comment type="similarity">
    <text evidence="2">Belongs to the TDE1 family.</text>
</comment>
<keyword evidence="9" id="KW-1185">Reference proteome</keyword>